<sequence length="174" mass="17970">MPYVRADVTSEVGPILVRLAGTATGPTTPPYAWLAETEPAPSATVPLVLGSKGPWRLHVDLSRTPDVFTLVGAEEDCRRLAATYARQLSAGGVDVAVVGDALGAGIVDGCRRLESFPEPDDLPADPCVIISAGLPEGTGAEVRGLVTATRGRCVPMLIGQVADGRWSAQVGPGD</sequence>
<accession>A0A6F8YKB9</accession>
<evidence type="ECO:0000313" key="2">
    <source>
        <dbReference type="Proteomes" id="UP000503011"/>
    </source>
</evidence>
<gene>
    <name evidence="1" type="ORF">Psuf_038290</name>
</gene>
<proteinExistence type="predicted"/>
<name>A0A6F8YKB9_9ACTN</name>
<keyword evidence="2" id="KW-1185">Reference proteome</keyword>
<dbReference type="AlphaFoldDB" id="A0A6F8YKB9"/>
<protein>
    <submittedName>
        <fullName evidence="1">Uncharacterized protein</fullName>
    </submittedName>
</protein>
<reference evidence="1 2" key="1">
    <citation type="submission" date="2020-03" db="EMBL/GenBank/DDBJ databases">
        <title>Whole genome shotgun sequence of Phytohabitans suffuscus NBRC 105367.</title>
        <authorList>
            <person name="Komaki H."/>
            <person name="Tamura T."/>
        </authorList>
    </citation>
    <scope>NUCLEOTIDE SEQUENCE [LARGE SCALE GENOMIC DNA]</scope>
    <source>
        <strain evidence="1 2">NBRC 105367</strain>
    </source>
</reference>
<dbReference type="KEGG" id="psuu:Psuf_038290"/>
<dbReference type="EMBL" id="AP022871">
    <property type="protein sequence ID" value="BCB86516.1"/>
    <property type="molecule type" value="Genomic_DNA"/>
</dbReference>
<organism evidence="1 2">
    <name type="scientific">Phytohabitans suffuscus</name>
    <dbReference type="NCBI Taxonomy" id="624315"/>
    <lineage>
        <taxon>Bacteria</taxon>
        <taxon>Bacillati</taxon>
        <taxon>Actinomycetota</taxon>
        <taxon>Actinomycetes</taxon>
        <taxon>Micromonosporales</taxon>
        <taxon>Micromonosporaceae</taxon>
    </lineage>
</organism>
<evidence type="ECO:0000313" key="1">
    <source>
        <dbReference type="EMBL" id="BCB86516.1"/>
    </source>
</evidence>
<dbReference type="Proteomes" id="UP000503011">
    <property type="component" value="Chromosome"/>
</dbReference>
<dbReference type="RefSeq" id="WP_173158299.1">
    <property type="nucleotide sequence ID" value="NZ_AP022871.1"/>
</dbReference>
<reference evidence="1 2" key="2">
    <citation type="submission" date="2020-03" db="EMBL/GenBank/DDBJ databases">
        <authorList>
            <person name="Ichikawa N."/>
            <person name="Kimura A."/>
            <person name="Kitahashi Y."/>
            <person name="Uohara A."/>
        </authorList>
    </citation>
    <scope>NUCLEOTIDE SEQUENCE [LARGE SCALE GENOMIC DNA]</scope>
    <source>
        <strain evidence="1 2">NBRC 105367</strain>
    </source>
</reference>